<keyword evidence="5 6" id="KW-0472">Membrane</keyword>
<gene>
    <name evidence="8" type="ORF">SAMN06296008_10177</name>
</gene>
<dbReference type="InterPro" id="IPR011701">
    <property type="entry name" value="MFS"/>
</dbReference>
<dbReference type="Gene3D" id="1.20.1250.20">
    <property type="entry name" value="MFS general substrate transporter like domains"/>
    <property type="match status" value="1"/>
</dbReference>
<dbReference type="InterPro" id="IPR020846">
    <property type="entry name" value="MFS_dom"/>
</dbReference>
<protein>
    <submittedName>
        <fullName evidence="8">Predicted arabinose efflux permease, MFS family</fullName>
    </submittedName>
</protein>
<organism evidence="8 9">
    <name type="scientific">Polynucleobacter kasalickyi</name>
    <dbReference type="NCBI Taxonomy" id="1938817"/>
    <lineage>
        <taxon>Bacteria</taxon>
        <taxon>Pseudomonadati</taxon>
        <taxon>Pseudomonadota</taxon>
        <taxon>Betaproteobacteria</taxon>
        <taxon>Burkholderiales</taxon>
        <taxon>Burkholderiaceae</taxon>
        <taxon>Polynucleobacter</taxon>
    </lineage>
</organism>
<feature type="transmembrane region" description="Helical" evidence="6">
    <location>
        <begin position="368"/>
        <end position="390"/>
    </location>
</feature>
<keyword evidence="3 6" id="KW-0812">Transmembrane</keyword>
<feature type="transmembrane region" description="Helical" evidence="6">
    <location>
        <begin position="33"/>
        <end position="54"/>
    </location>
</feature>
<dbReference type="PROSITE" id="PS50850">
    <property type="entry name" value="MFS"/>
    <property type="match status" value="1"/>
</dbReference>
<feature type="transmembrane region" description="Helical" evidence="6">
    <location>
        <begin position="93"/>
        <end position="114"/>
    </location>
</feature>
<dbReference type="PANTHER" id="PTHR23513">
    <property type="entry name" value="INTEGRAL MEMBRANE EFFLUX PROTEIN-RELATED"/>
    <property type="match status" value="1"/>
</dbReference>
<dbReference type="PANTHER" id="PTHR23513:SF11">
    <property type="entry name" value="STAPHYLOFERRIN A TRANSPORTER"/>
    <property type="match status" value="1"/>
</dbReference>
<evidence type="ECO:0000256" key="3">
    <source>
        <dbReference type="ARBA" id="ARBA00022692"/>
    </source>
</evidence>
<dbReference type="SUPFAM" id="SSF103473">
    <property type="entry name" value="MFS general substrate transporter"/>
    <property type="match status" value="1"/>
</dbReference>
<evidence type="ECO:0000313" key="9">
    <source>
        <dbReference type="Proteomes" id="UP000192708"/>
    </source>
</evidence>
<keyword evidence="9" id="KW-1185">Reference proteome</keyword>
<dbReference type="GO" id="GO:0022857">
    <property type="term" value="F:transmembrane transporter activity"/>
    <property type="evidence" value="ECO:0007669"/>
    <property type="project" value="InterPro"/>
</dbReference>
<evidence type="ECO:0000313" key="8">
    <source>
        <dbReference type="EMBL" id="SMC30181.1"/>
    </source>
</evidence>
<feature type="transmembrane region" description="Helical" evidence="6">
    <location>
        <begin position="120"/>
        <end position="145"/>
    </location>
</feature>
<accession>A0A1W1Y2Z0</accession>
<name>A0A1W1Y2Z0_9BURK</name>
<dbReference type="CDD" id="cd06173">
    <property type="entry name" value="MFS_MefA_like"/>
    <property type="match status" value="1"/>
</dbReference>
<dbReference type="RefSeq" id="WP_084281878.1">
    <property type="nucleotide sequence ID" value="NZ_FWXJ01000001.1"/>
</dbReference>
<dbReference type="InterPro" id="IPR036259">
    <property type="entry name" value="MFS_trans_sf"/>
</dbReference>
<comment type="subcellular location">
    <subcellularLocation>
        <location evidence="1">Cell membrane</location>
        <topology evidence="1">Multi-pass membrane protein</topology>
    </subcellularLocation>
</comment>
<evidence type="ECO:0000259" key="7">
    <source>
        <dbReference type="PROSITE" id="PS50850"/>
    </source>
</evidence>
<evidence type="ECO:0000256" key="5">
    <source>
        <dbReference type="ARBA" id="ARBA00023136"/>
    </source>
</evidence>
<sequence>MNTTTSPSTPPNPTAPPKLSLNALKIAGFRWHLLTFMLVMMADNVEHVISYWMIFQKFHSPELGGFAVFSHWLPFLLFSVPAGALADRFDPRRLIQIGVSLFIICSAGWAYLFITDTVEVWSAMTLLVLHGFSGVFWLIISQILLYDIVDPQTLPSAIRILATGRYLGLLIGPAVGGFFMLTAGPKYGLLWNILIYLPALIWLMSAPYGPKYRIGEPPMKRAVKGLSDIIQTIKDVKPIKPIAIMILLCCFTSLLVGNSYQAQMPAFAEGLGHGNPGVLYSLLLAADAGGALFAGILLESRGLLKPHPRTALLLALAWCATLFSFAVNGHYLLAILLLFMCGFFELSFNSMAQSIVQTNAPTAIRGRVIGLFNMASMGLRIGSGVTVGVVGGWIGIHFSLGIATLSLMAVIVYLLYRHQLLNAITSQK</sequence>
<proteinExistence type="predicted"/>
<feature type="transmembrane region" description="Helical" evidence="6">
    <location>
        <begin position="277"/>
        <end position="298"/>
    </location>
</feature>
<evidence type="ECO:0000256" key="6">
    <source>
        <dbReference type="SAM" id="Phobius"/>
    </source>
</evidence>
<evidence type="ECO:0000256" key="4">
    <source>
        <dbReference type="ARBA" id="ARBA00022989"/>
    </source>
</evidence>
<keyword evidence="2" id="KW-1003">Cell membrane</keyword>
<evidence type="ECO:0000256" key="1">
    <source>
        <dbReference type="ARBA" id="ARBA00004651"/>
    </source>
</evidence>
<dbReference type="OrthoDB" id="9803968at2"/>
<feature type="transmembrane region" description="Helical" evidence="6">
    <location>
        <begin position="396"/>
        <end position="416"/>
    </location>
</feature>
<evidence type="ECO:0000256" key="2">
    <source>
        <dbReference type="ARBA" id="ARBA00022475"/>
    </source>
</evidence>
<reference evidence="8 9" key="1">
    <citation type="submission" date="2017-04" db="EMBL/GenBank/DDBJ databases">
        <authorList>
            <person name="Afonso C.L."/>
            <person name="Miller P.J."/>
            <person name="Scott M.A."/>
            <person name="Spackman E."/>
            <person name="Goraichik I."/>
            <person name="Dimitrov K.M."/>
            <person name="Suarez D.L."/>
            <person name="Swayne D.E."/>
        </authorList>
    </citation>
    <scope>NUCLEOTIDE SEQUENCE [LARGE SCALE GENOMIC DNA]</scope>
    <source>
        <strain evidence="8 9">VK13</strain>
    </source>
</reference>
<dbReference type="GO" id="GO:0005886">
    <property type="term" value="C:plasma membrane"/>
    <property type="evidence" value="ECO:0007669"/>
    <property type="project" value="UniProtKB-SubCell"/>
</dbReference>
<dbReference type="STRING" id="1938817.SAMN06296008_10177"/>
<feature type="transmembrane region" description="Helical" evidence="6">
    <location>
        <begin position="66"/>
        <end position="86"/>
    </location>
</feature>
<feature type="transmembrane region" description="Helical" evidence="6">
    <location>
        <begin position="166"/>
        <end position="183"/>
    </location>
</feature>
<dbReference type="AlphaFoldDB" id="A0A1W1Y2Z0"/>
<feature type="transmembrane region" description="Helical" evidence="6">
    <location>
        <begin position="239"/>
        <end position="257"/>
    </location>
</feature>
<feature type="transmembrane region" description="Helical" evidence="6">
    <location>
        <begin position="310"/>
        <end position="327"/>
    </location>
</feature>
<feature type="transmembrane region" description="Helical" evidence="6">
    <location>
        <begin position="333"/>
        <end position="356"/>
    </location>
</feature>
<dbReference type="Pfam" id="PF07690">
    <property type="entry name" value="MFS_1"/>
    <property type="match status" value="1"/>
</dbReference>
<feature type="transmembrane region" description="Helical" evidence="6">
    <location>
        <begin position="189"/>
        <end position="209"/>
    </location>
</feature>
<dbReference type="EMBL" id="FWXJ01000001">
    <property type="protein sequence ID" value="SMC30181.1"/>
    <property type="molecule type" value="Genomic_DNA"/>
</dbReference>
<feature type="domain" description="Major facilitator superfamily (MFS) profile" evidence="7">
    <location>
        <begin position="20"/>
        <end position="421"/>
    </location>
</feature>
<keyword evidence="4 6" id="KW-1133">Transmembrane helix</keyword>
<dbReference type="Proteomes" id="UP000192708">
    <property type="component" value="Unassembled WGS sequence"/>
</dbReference>